<dbReference type="PANTHER" id="PTHR42896:SF2">
    <property type="entry name" value="CBBY-LIKE PROTEIN"/>
    <property type="match status" value="1"/>
</dbReference>
<dbReference type="AlphaFoldDB" id="T0YJ68"/>
<organism evidence="1">
    <name type="scientific">mine drainage metagenome</name>
    <dbReference type="NCBI Taxonomy" id="410659"/>
    <lineage>
        <taxon>unclassified sequences</taxon>
        <taxon>metagenomes</taxon>
        <taxon>ecological metagenomes</taxon>
    </lineage>
</organism>
<proteinExistence type="predicted"/>
<name>T0YJ68_9ZZZZ</name>
<dbReference type="EMBL" id="AUZZ01009603">
    <property type="protein sequence ID" value="EQD33218.1"/>
    <property type="molecule type" value="Genomic_DNA"/>
</dbReference>
<dbReference type="Gene3D" id="1.10.150.240">
    <property type="entry name" value="Putative phosphatase, domain 2"/>
    <property type="match status" value="1"/>
</dbReference>
<evidence type="ECO:0000313" key="1">
    <source>
        <dbReference type="EMBL" id="EQD33218.1"/>
    </source>
</evidence>
<comment type="caution">
    <text evidence="1">The sequence shown here is derived from an EMBL/GenBank/DDBJ whole genome shotgun (WGS) entry which is preliminary data.</text>
</comment>
<dbReference type="InterPro" id="IPR023214">
    <property type="entry name" value="HAD_sf"/>
</dbReference>
<accession>T0YJ68</accession>
<dbReference type="SFLD" id="SFLDG01129">
    <property type="entry name" value="C1.5:_HAD__Beta-PGM__Phosphata"/>
    <property type="match status" value="1"/>
</dbReference>
<dbReference type="InterPro" id="IPR023198">
    <property type="entry name" value="PGP-like_dom2"/>
</dbReference>
<gene>
    <name evidence="1" type="ORF">B2A_13273</name>
</gene>
<dbReference type="InterPro" id="IPR044999">
    <property type="entry name" value="CbbY-like"/>
</dbReference>
<reference evidence="1" key="1">
    <citation type="submission" date="2013-08" db="EMBL/GenBank/DDBJ databases">
        <authorList>
            <person name="Mendez C."/>
            <person name="Richter M."/>
            <person name="Ferrer M."/>
            <person name="Sanchez J."/>
        </authorList>
    </citation>
    <scope>NUCLEOTIDE SEQUENCE</scope>
</reference>
<dbReference type="SFLD" id="SFLDS00003">
    <property type="entry name" value="Haloacid_Dehalogenase"/>
    <property type="match status" value="1"/>
</dbReference>
<dbReference type="NCBIfam" id="TIGR01509">
    <property type="entry name" value="HAD-SF-IA-v3"/>
    <property type="match status" value="1"/>
</dbReference>
<dbReference type="InterPro" id="IPR036412">
    <property type="entry name" value="HAD-like_sf"/>
</dbReference>
<dbReference type="Gene3D" id="3.40.50.1000">
    <property type="entry name" value="HAD superfamily/HAD-like"/>
    <property type="match status" value="1"/>
</dbReference>
<dbReference type="Pfam" id="PF00702">
    <property type="entry name" value="Hydrolase"/>
    <property type="match status" value="1"/>
</dbReference>
<dbReference type="InterPro" id="IPR006439">
    <property type="entry name" value="HAD-SF_hydro_IA"/>
</dbReference>
<dbReference type="SUPFAM" id="SSF56784">
    <property type="entry name" value="HAD-like"/>
    <property type="match status" value="1"/>
</dbReference>
<dbReference type="PANTHER" id="PTHR42896">
    <property type="entry name" value="XYLULOSE-1,5-BISPHOSPHATE (XUBP) PHOSPHATASE"/>
    <property type="match status" value="1"/>
</dbReference>
<protein>
    <submittedName>
        <fullName evidence="1">HAD family hydrolase</fullName>
    </submittedName>
</protein>
<sequence length="255" mass="26826">MAHDVSAAPALRALIFDVDGTLAETERDGHRVAFNRAFAALGLPWQWDAASYGALLRVAGGYERLLAFLARQSDAPPIAAEREALARAIHRRKNTEFGALVAQGGIAPRPGVRRLIGACAGQGVLLAVATTTGRANLDALFPHLFGADWPQRFAALVCAEDAPRKKPDPQVYQIALARLGIAAHAAIALEDSPAGLAAARVAGIACLITRSVYFADADFSGAAAVVDDLDAAQDWPCASPRVDLDALRTLHALHA</sequence>
<dbReference type="PRINTS" id="PR00413">
    <property type="entry name" value="HADHALOGNASE"/>
</dbReference>
<dbReference type="GO" id="GO:0016787">
    <property type="term" value="F:hydrolase activity"/>
    <property type="evidence" value="ECO:0007669"/>
    <property type="project" value="UniProtKB-KW"/>
</dbReference>
<keyword evidence="1" id="KW-0378">Hydrolase</keyword>
<reference evidence="1" key="2">
    <citation type="journal article" date="2014" name="ISME J.">
        <title>Microbial stratification in low pH oxic and suboxic macroscopic growths along an acid mine drainage.</title>
        <authorList>
            <person name="Mendez-Garcia C."/>
            <person name="Mesa V."/>
            <person name="Sprenger R.R."/>
            <person name="Richter M."/>
            <person name="Diez M.S."/>
            <person name="Solano J."/>
            <person name="Bargiela R."/>
            <person name="Golyshina O.V."/>
            <person name="Manteca A."/>
            <person name="Ramos J.L."/>
            <person name="Gallego J.R."/>
            <person name="Llorente I."/>
            <person name="Martins Dos Santos V.A."/>
            <person name="Jensen O.N."/>
            <person name="Pelaez A.I."/>
            <person name="Sanchez J."/>
            <person name="Ferrer M."/>
        </authorList>
    </citation>
    <scope>NUCLEOTIDE SEQUENCE</scope>
</reference>